<dbReference type="Proteomes" id="UP000516349">
    <property type="component" value="Chromosome"/>
</dbReference>
<evidence type="ECO:0000313" key="1">
    <source>
        <dbReference type="EMBL" id="QNT78155.1"/>
    </source>
</evidence>
<protein>
    <submittedName>
        <fullName evidence="1">Uncharacterized protein</fullName>
    </submittedName>
</protein>
<dbReference type="EMBL" id="CP060244">
    <property type="protein sequence ID" value="QNT78155.1"/>
    <property type="molecule type" value="Genomic_DNA"/>
</dbReference>
<keyword evidence="2" id="KW-1185">Reference proteome</keyword>
<evidence type="ECO:0000313" key="2">
    <source>
        <dbReference type="Proteomes" id="UP000516349"/>
    </source>
</evidence>
<gene>
    <name evidence="1" type="ORF">JGUZn3_09230</name>
</gene>
<accession>A0A7H1NQU5</accession>
<sequence length="64" mass="7396">MDPAWIAPGETYRIWPTIWRRRLLTRAMRSSVVSVFCFYQSTVKKGSVINGAIANEKIRENHEG</sequence>
<proteinExistence type="predicted"/>
<organism evidence="1 2">
    <name type="scientific">Entomobacter blattae</name>
    <dbReference type="NCBI Taxonomy" id="2762277"/>
    <lineage>
        <taxon>Bacteria</taxon>
        <taxon>Pseudomonadati</taxon>
        <taxon>Pseudomonadota</taxon>
        <taxon>Alphaproteobacteria</taxon>
        <taxon>Acetobacterales</taxon>
        <taxon>Acetobacteraceae</taxon>
        <taxon>Entomobacter</taxon>
    </lineage>
</organism>
<name>A0A7H1NQU5_9PROT</name>
<dbReference type="KEGG" id="ebla:JGUZn3_09230"/>
<reference evidence="1 2" key="1">
    <citation type="submission" date="2020-08" db="EMBL/GenBank/DDBJ databases">
        <title>Complete genome sequence of Entomobacter blattae G55GP.</title>
        <authorList>
            <person name="Poehlein A."/>
            <person name="Guzman J."/>
            <person name="Daniel R."/>
            <person name="Vilcinskas A."/>
        </authorList>
    </citation>
    <scope>NUCLEOTIDE SEQUENCE [LARGE SCALE GENOMIC DNA]</scope>
    <source>
        <strain evidence="1 2">G55GP</strain>
    </source>
</reference>
<dbReference type="AlphaFoldDB" id="A0A7H1NQU5"/>